<protein>
    <submittedName>
        <fullName evidence="4">Glutathione S-transferase</fullName>
    </submittedName>
</protein>
<feature type="domain" description="GST C-terminal" evidence="3">
    <location>
        <begin position="87"/>
        <end position="212"/>
    </location>
</feature>
<dbReference type="AlphaFoldDB" id="A0A0K6HWD2"/>
<dbReference type="PROSITE" id="PS50404">
    <property type="entry name" value="GST_NTER"/>
    <property type="match status" value="1"/>
</dbReference>
<dbReference type="SUPFAM" id="SSF52833">
    <property type="entry name" value="Thioredoxin-like"/>
    <property type="match status" value="1"/>
</dbReference>
<evidence type="ECO:0000313" key="5">
    <source>
        <dbReference type="Proteomes" id="UP000183900"/>
    </source>
</evidence>
<dbReference type="InterPro" id="IPR040079">
    <property type="entry name" value="Glutathione_S-Trfase"/>
</dbReference>
<name>A0A0K6HWD2_9HYPH</name>
<dbReference type="InterPro" id="IPR004045">
    <property type="entry name" value="Glutathione_S-Trfase_N"/>
</dbReference>
<evidence type="ECO:0000313" key="4">
    <source>
        <dbReference type="EMBL" id="CUA95195.1"/>
    </source>
</evidence>
<dbReference type="CDD" id="cd03056">
    <property type="entry name" value="GST_N_4"/>
    <property type="match status" value="1"/>
</dbReference>
<sequence>MAEYVLHCFAQSGNAYKVALMLQLAGAEWEPRFCDFFNGATRTPEFRAEVNEMGEIPVLEHKGLKLSQSGVILDYLAEELGEFGAHTEDEAREILRWVLFDNHKLTSYTATLRFLRQFAKTGETPVTAFFEARAKSAYAILDKHLEGRRFVAADRPTTADLSLCGYLFWPEEIGIDFAPYSSIARWLDAIRALPGWVHPYELMPGHPLPAKA</sequence>
<accession>A0A0K6HWD2</accession>
<dbReference type="Gene3D" id="3.40.30.10">
    <property type="entry name" value="Glutaredoxin"/>
    <property type="match status" value="1"/>
</dbReference>
<gene>
    <name evidence="4" type="ORF">Ga0061067_103476</name>
</gene>
<dbReference type="PROSITE" id="PS50405">
    <property type="entry name" value="GST_CTER"/>
    <property type="match status" value="1"/>
</dbReference>
<reference evidence="5" key="1">
    <citation type="submission" date="2015-08" db="EMBL/GenBank/DDBJ databases">
        <authorList>
            <person name="Varghese N."/>
        </authorList>
    </citation>
    <scope>NUCLEOTIDE SEQUENCE [LARGE SCALE GENOMIC DNA]</scope>
    <source>
        <strain evidence="5">DSM 23407</strain>
    </source>
</reference>
<dbReference type="Proteomes" id="UP000183900">
    <property type="component" value="Unassembled WGS sequence"/>
</dbReference>
<dbReference type="GO" id="GO:0016740">
    <property type="term" value="F:transferase activity"/>
    <property type="evidence" value="ECO:0007669"/>
    <property type="project" value="UniProtKB-KW"/>
</dbReference>
<dbReference type="Pfam" id="PF00043">
    <property type="entry name" value="GST_C"/>
    <property type="match status" value="1"/>
</dbReference>
<comment type="similarity">
    <text evidence="1">Belongs to the GST superfamily.</text>
</comment>
<dbReference type="OrthoDB" id="9810080at2"/>
<dbReference type="Pfam" id="PF02798">
    <property type="entry name" value="GST_N"/>
    <property type="match status" value="1"/>
</dbReference>
<dbReference type="PANTHER" id="PTHR44051">
    <property type="entry name" value="GLUTATHIONE S-TRANSFERASE-RELATED"/>
    <property type="match status" value="1"/>
</dbReference>
<feature type="domain" description="GST N-terminal" evidence="2">
    <location>
        <begin position="2"/>
        <end position="84"/>
    </location>
</feature>
<dbReference type="InterPro" id="IPR010987">
    <property type="entry name" value="Glutathione-S-Trfase_C-like"/>
</dbReference>
<keyword evidence="4" id="KW-0808">Transferase</keyword>
<evidence type="ECO:0000256" key="1">
    <source>
        <dbReference type="RuleBase" id="RU003494"/>
    </source>
</evidence>
<dbReference type="PANTHER" id="PTHR44051:SF2">
    <property type="entry name" value="HYPOTHETICAL GLUTATHIONE S-TRANSFERASE LIKE PROTEIN"/>
    <property type="match status" value="1"/>
</dbReference>
<dbReference type="InterPro" id="IPR036249">
    <property type="entry name" value="Thioredoxin-like_sf"/>
</dbReference>
<dbReference type="InterPro" id="IPR004046">
    <property type="entry name" value="GST_C"/>
</dbReference>
<proteinExistence type="inferred from homology"/>
<evidence type="ECO:0000259" key="2">
    <source>
        <dbReference type="PROSITE" id="PS50404"/>
    </source>
</evidence>
<organism evidence="4 5">
    <name type="scientific">Pannonibacter indicus</name>
    <dbReference type="NCBI Taxonomy" id="466044"/>
    <lineage>
        <taxon>Bacteria</taxon>
        <taxon>Pseudomonadati</taxon>
        <taxon>Pseudomonadota</taxon>
        <taxon>Alphaproteobacteria</taxon>
        <taxon>Hyphomicrobiales</taxon>
        <taxon>Stappiaceae</taxon>
        <taxon>Pannonibacter</taxon>
    </lineage>
</organism>
<dbReference type="InterPro" id="IPR036282">
    <property type="entry name" value="Glutathione-S-Trfase_C_sf"/>
</dbReference>
<dbReference type="RefSeq" id="WP_055455220.1">
    <property type="nucleotide sequence ID" value="NZ_CYHE01000003.1"/>
</dbReference>
<dbReference type="SFLD" id="SFLDG00358">
    <property type="entry name" value="Main_(cytGST)"/>
    <property type="match status" value="1"/>
</dbReference>
<keyword evidence="5" id="KW-1185">Reference proteome</keyword>
<dbReference type="EMBL" id="CYHE01000003">
    <property type="protein sequence ID" value="CUA95195.1"/>
    <property type="molecule type" value="Genomic_DNA"/>
</dbReference>
<dbReference type="SUPFAM" id="SSF47616">
    <property type="entry name" value="GST C-terminal domain-like"/>
    <property type="match status" value="1"/>
</dbReference>
<dbReference type="SFLD" id="SFLDS00019">
    <property type="entry name" value="Glutathione_Transferase_(cytos"/>
    <property type="match status" value="1"/>
</dbReference>
<dbReference type="Gene3D" id="1.20.1050.10">
    <property type="match status" value="1"/>
</dbReference>
<evidence type="ECO:0000259" key="3">
    <source>
        <dbReference type="PROSITE" id="PS50405"/>
    </source>
</evidence>